<name>A2G265_TRIV3</name>
<dbReference type="GO" id="GO:0016757">
    <property type="term" value="F:glycosyltransferase activity"/>
    <property type="evidence" value="ECO:0000318"/>
    <property type="project" value="GO_Central"/>
</dbReference>
<organism evidence="1 2">
    <name type="scientific">Trichomonas vaginalis (strain ATCC PRA-98 / G3)</name>
    <dbReference type="NCBI Taxonomy" id="412133"/>
    <lineage>
        <taxon>Eukaryota</taxon>
        <taxon>Metamonada</taxon>
        <taxon>Parabasalia</taxon>
        <taxon>Trichomonadida</taxon>
        <taxon>Trichomonadidae</taxon>
        <taxon>Trichomonas</taxon>
    </lineage>
</organism>
<dbReference type="Pfam" id="PF04724">
    <property type="entry name" value="Glyco_transf_17"/>
    <property type="match status" value="1"/>
</dbReference>
<evidence type="ECO:0008006" key="3">
    <source>
        <dbReference type="Google" id="ProtNLM"/>
    </source>
</evidence>
<protein>
    <recommendedName>
        <fullName evidence="3">Glycosyltransferase family 17 protein</fullName>
    </recommendedName>
</protein>
<dbReference type="GO" id="GO:0006044">
    <property type="term" value="P:N-acetylglucosamine metabolic process"/>
    <property type="evidence" value="ECO:0000318"/>
    <property type="project" value="GO_Central"/>
</dbReference>
<evidence type="ECO:0000313" key="1">
    <source>
        <dbReference type="EMBL" id="EAX88759.1"/>
    </source>
</evidence>
<keyword evidence="2" id="KW-1185">Reference proteome</keyword>
<dbReference type="GO" id="GO:0003830">
    <property type="term" value="F:beta-1,4-mannosylglycoprotein 4-beta-N-acetylglucosaminyltransferase activity"/>
    <property type="evidence" value="ECO:0007669"/>
    <property type="project" value="InterPro"/>
</dbReference>
<dbReference type="GO" id="GO:0016020">
    <property type="term" value="C:membrane"/>
    <property type="evidence" value="ECO:0007669"/>
    <property type="project" value="InterPro"/>
</dbReference>
<reference evidence="1" key="1">
    <citation type="submission" date="2006-10" db="EMBL/GenBank/DDBJ databases">
        <authorList>
            <person name="Amadeo P."/>
            <person name="Zhao Q."/>
            <person name="Wortman J."/>
            <person name="Fraser-Liggett C."/>
            <person name="Carlton J."/>
        </authorList>
    </citation>
    <scope>NUCLEOTIDE SEQUENCE</scope>
    <source>
        <strain evidence="1">G3</strain>
    </source>
</reference>
<dbReference type="EMBL" id="DS114269">
    <property type="protein sequence ID" value="EAX88759.1"/>
    <property type="molecule type" value="Genomic_DNA"/>
</dbReference>
<dbReference type="VEuPathDB" id="TrichDB:TVAGG3_0302120"/>
<dbReference type="OrthoDB" id="6474464at2759"/>
<evidence type="ECO:0000313" key="2">
    <source>
        <dbReference type="Proteomes" id="UP000001542"/>
    </source>
</evidence>
<sequence length="278" mass="33139">MSPITFTGLKNNISFAPFEKEIFSYSKKLTIINETLNCPPEINAPNEVWCREFVQRNGLLKGLKKHNPAKGDIVFVSDIDEIPTRTGMKYILSHPPKDYYILNALYMTPNFKFSRDPWYRSFVLRYNDKIESFQYYRDVENTHPFPHFPVVTHCSYCFNDIDLYKRKINSFAHQEFNRYPWTNDSFIFRMHYCRHGLLWPSAHPPDEAFVGEDLVPNDERLKFLIDPNFMLDISRTIFTEKDLPTLCNAENDWFENATEFPPVLKKKFYIGEKWDFYE</sequence>
<gene>
    <name evidence="1" type="ORF">TVAG_028310</name>
</gene>
<reference evidence="1" key="2">
    <citation type="journal article" date="2007" name="Science">
        <title>Draft genome sequence of the sexually transmitted pathogen Trichomonas vaginalis.</title>
        <authorList>
            <person name="Carlton J.M."/>
            <person name="Hirt R.P."/>
            <person name="Silva J.C."/>
            <person name="Delcher A.L."/>
            <person name="Schatz M."/>
            <person name="Zhao Q."/>
            <person name="Wortman J.R."/>
            <person name="Bidwell S.L."/>
            <person name="Alsmark U.C.M."/>
            <person name="Besteiro S."/>
            <person name="Sicheritz-Ponten T."/>
            <person name="Noel C.J."/>
            <person name="Dacks J.B."/>
            <person name="Foster P.G."/>
            <person name="Simillion C."/>
            <person name="Van de Peer Y."/>
            <person name="Miranda-Saavedra D."/>
            <person name="Barton G.J."/>
            <person name="Westrop G.D."/>
            <person name="Mueller S."/>
            <person name="Dessi D."/>
            <person name="Fiori P.L."/>
            <person name="Ren Q."/>
            <person name="Paulsen I."/>
            <person name="Zhang H."/>
            <person name="Bastida-Corcuera F.D."/>
            <person name="Simoes-Barbosa A."/>
            <person name="Brown M.T."/>
            <person name="Hayes R.D."/>
            <person name="Mukherjee M."/>
            <person name="Okumura C.Y."/>
            <person name="Schneider R."/>
            <person name="Smith A.J."/>
            <person name="Vanacova S."/>
            <person name="Villalvazo M."/>
            <person name="Haas B.J."/>
            <person name="Pertea M."/>
            <person name="Feldblyum T.V."/>
            <person name="Utterback T.R."/>
            <person name="Shu C.L."/>
            <person name="Osoegawa K."/>
            <person name="de Jong P.J."/>
            <person name="Hrdy I."/>
            <person name="Horvathova L."/>
            <person name="Zubacova Z."/>
            <person name="Dolezal P."/>
            <person name="Malik S.B."/>
            <person name="Logsdon J.M. Jr."/>
            <person name="Henze K."/>
            <person name="Gupta A."/>
            <person name="Wang C.C."/>
            <person name="Dunne R.L."/>
            <person name="Upcroft J.A."/>
            <person name="Upcroft P."/>
            <person name="White O."/>
            <person name="Salzberg S.L."/>
            <person name="Tang P."/>
            <person name="Chiu C.-H."/>
            <person name="Lee Y.-S."/>
            <person name="Embley T.M."/>
            <person name="Coombs G.H."/>
            <person name="Mottram J.C."/>
            <person name="Tachezy J."/>
            <person name="Fraser-Liggett C.M."/>
            <person name="Johnson P.J."/>
        </authorList>
    </citation>
    <scope>NUCLEOTIDE SEQUENCE [LARGE SCALE GENOMIC DNA]</scope>
    <source>
        <strain evidence="1">G3</strain>
    </source>
</reference>
<proteinExistence type="predicted"/>
<dbReference type="AlphaFoldDB" id="A2G265"/>
<dbReference type="InterPro" id="IPR006813">
    <property type="entry name" value="Glyco_trans_17"/>
</dbReference>
<accession>A2G265</accession>
<dbReference type="Proteomes" id="UP000001542">
    <property type="component" value="Unassembled WGS sequence"/>
</dbReference>
<dbReference type="VEuPathDB" id="TrichDB:TVAG_028310"/>
<dbReference type="InParanoid" id="A2G265"/>
<dbReference type="PANTHER" id="PTHR12224:SF0">
    <property type="entry name" value="BETA-1,4-MANNOSYL-GLYCOPROTEIN 4-BETA-N-ACETYLGLUCOSAMINYLTRANSFERASE"/>
    <property type="match status" value="1"/>
</dbReference>
<dbReference type="PANTHER" id="PTHR12224">
    <property type="entry name" value="BETA-1,4-MANNOSYL-GLYCOPROTEIN BETA-1,4-N-ACETYLGLUCOSAMINYL-TRANSFERASE"/>
    <property type="match status" value="1"/>
</dbReference>